<evidence type="ECO:0000256" key="1">
    <source>
        <dbReference type="SAM" id="MobiDB-lite"/>
    </source>
</evidence>
<accession>A0A7G4YW63</accession>
<name>A0A7G4YW63_9VIRU</name>
<feature type="region of interest" description="Disordered" evidence="1">
    <location>
        <begin position="1"/>
        <end position="25"/>
    </location>
</feature>
<proteinExistence type="predicted"/>
<evidence type="ECO:0000313" key="2">
    <source>
        <dbReference type="EMBL" id="QMU95544.1"/>
    </source>
</evidence>
<organism evidence="2">
    <name type="scientific">Panonychus citri mivirus</name>
    <dbReference type="NCBI Taxonomy" id="2760845"/>
    <lineage>
        <taxon>Viruses</taxon>
        <taxon>Riboviria</taxon>
        <taxon>Orthornavirae</taxon>
        <taxon>Negarnaviricota</taxon>
        <taxon>Haploviricotina</taxon>
        <taxon>Monjiviricetes</taxon>
        <taxon>Jingchuvirales</taxon>
        <taxon>Chuviridae</taxon>
        <taxon>Mivirus</taxon>
    </lineage>
</organism>
<protein>
    <submittedName>
        <fullName evidence="2">Uncharacterized protein</fullName>
    </submittedName>
</protein>
<dbReference type="EMBL" id="MN745091">
    <property type="protein sequence ID" value="QMU95544.1"/>
    <property type="molecule type" value="Viral_cRNA"/>
</dbReference>
<reference evidence="2" key="1">
    <citation type="submission" date="2019-11" db="EMBL/GenBank/DDBJ databases">
        <title>RNA virome screening in diverse but ecologically relevant citrus pests reveals potential virus-host interactions.</title>
        <authorList>
            <person name="Wang W."/>
        </authorList>
    </citation>
    <scope>NUCLEOTIDE SEQUENCE</scope>
    <source>
        <strain evidence="2">PCMV.abc8</strain>
    </source>
</reference>
<sequence length="117" mass="13876">MAESSKKRKSDEGIEPSGKSVQTEDQFIIVGTDFTKDPLLQPPQGDMTRDTDIQDMKNKLEWMEKVSKDIRESLIRVSFEMERLSFLKLEVERLKEHAKLYNQYKNWLEMKLAMYKK</sequence>